<accession>A0AA86QQZ2</accession>
<reference evidence="1" key="1">
    <citation type="submission" date="2023-06" db="EMBL/GenBank/DDBJ databases">
        <authorList>
            <person name="Kurt Z."/>
        </authorList>
    </citation>
    <scope>NUCLEOTIDE SEQUENCE</scope>
</reference>
<dbReference type="EMBL" id="CAXDID020000050">
    <property type="protein sequence ID" value="CAL6005276.1"/>
    <property type="molecule type" value="Genomic_DNA"/>
</dbReference>
<comment type="caution">
    <text evidence="1">The sequence shown here is derived from an EMBL/GenBank/DDBJ whole genome shotgun (WGS) entry which is preliminary data.</text>
</comment>
<evidence type="ECO:0000313" key="2">
    <source>
        <dbReference type="EMBL" id="CAL6005276.1"/>
    </source>
</evidence>
<dbReference type="AlphaFoldDB" id="A0AA86QQZ2"/>
<name>A0AA86QQZ2_9EUKA</name>
<dbReference type="Proteomes" id="UP001642409">
    <property type="component" value="Unassembled WGS sequence"/>
</dbReference>
<evidence type="ECO:0000313" key="3">
    <source>
        <dbReference type="Proteomes" id="UP001642409"/>
    </source>
</evidence>
<proteinExistence type="predicted"/>
<organism evidence="1">
    <name type="scientific">Hexamita inflata</name>
    <dbReference type="NCBI Taxonomy" id="28002"/>
    <lineage>
        <taxon>Eukaryota</taxon>
        <taxon>Metamonada</taxon>
        <taxon>Diplomonadida</taxon>
        <taxon>Hexamitidae</taxon>
        <taxon>Hexamitinae</taxon>
        <taxon>Hexamita</taxon>
    </lineage>
</organism>
<evidence type="ECO:0000313" key="1">
    <source>
        <dbReference type="EMBL" id="CAI9957589.1"/>
    </source>
</evidence>
<reference evidence="2 3" key="2">
    <citation type="submission" date="2024-07" db="EMBL/GenBank/DDBJ databases">
        <authorList>
            <person name="Akdeniz Z."/>
        </authorList>
    </citation>
    <scope>NUCLEOTIDE SEQUENCE [LARGE SCALE GENOMIC DNA]</scope>
</reference>
<keyword evidence="3" id="KW-1185">Reference proteome</keyword>
<gene>
    <name evidence="2" type="ORF">HINF_LOCUS19293</name>
    <name evidence="1" type="ORF">HINF_LOCUS45234</name>
</gene>
<protein>
    <submittedName>
        <fullName evidence="2">Hypothetical_protein</fullName>
    </submittedName>
</protein>
<dbReference type="EMBL" id="CATOUU010000889">
    <property type="protein sequence ID" value="CAI9957589.1"/>
    <property type="molecule type" value="Genomic_DNA"/>
</dbReference>
<sequence>MFGLIGFVYGSLQLNSAQIYVNINNGLFNYFGIIGYAYGSSTQMINVNIQTQILNNQGYCVGTLAGSLKSGSIKLQLIDIVNSYVSGCHLIGLAVALLYSGTVSQVTSTSSQVYCLSLSNSSWRGAYVGIIGESFQKLEIQMFIVFNISIESYSNQNWAISGGIVGDTHSSPTIIQKSSVQMSQISAQGPVVTSISSGGLVGYIYDSSIIVSNVQVQNTNISGSSQTTIILCGGFFSAIRNQTTTIYNSTIYSIIIKTEGQNIVVGVLIGTDRSLIQPLITNNVYSSGQNVINEILIENCENIEYLTLSGC</sequence>